<dbReference type="InterPro" id="IPR018247">
    <property type="entry name" value="EF_Hand_1_Ca_BS"/>
</dbReference>
<protein>
    <recommendedName>
        <fullName evidence="2">EF-hand domain-containing protein</fullName>
    </recommendedName>
</protein>
<sequence length="202" mass="21813">MAPCRASGLTAWWLTALALCSSCAALSVRTADVKAIASVESVQSNLTQIEGKCKTHYFIWNFMCVDKVRSCPPTKALFRKILDRLDKEKAMPAAATLAQDLVGYLSMMVHMKQSSSKLEDLWKAAPKNAKSEVDGWEALGIDGSRVPASAFATADSDGSGSLSEYEVIDFVHVCLEIGGATKGIILPAEFDPWEYGRFAGLA</sequence>
<gene>
    <name evidence="3" type="ORF">ACAT0790_LOCUS69948</name>
</gene>
<dbReference type="GO" id="GO:0005509">
    <property type="term" value="F:calcium ion binding"/>
    <property type="evidence" value="ECO:0007669"/>
    <property type="project" value="InterPro"/>
</dbReference>
<feature type="chain" id="PRO_5030532303" description="EF-hand domain-containing protein" evidence="1">
    <location>
        <begin position="26"/>
        <end position="202"/>
    </location>
</feature>
<feature type="domain" description="EF-hand" evidence="2">
    <location>
        <begin position="142"/>
        <end position="177"/>
    </location>
</feature>
<evidence type="ECO:0000259" key="2">
    <source>
        <dbReference type="PROSITE" id="PS50222"/>
    </source>
</evidence>
<dbReference type="InterPro" id="IPR002048">
    <property type="entry name" value="EF_hand_dom"/>
</dbReference>
<dbReference type="PROSITE" id="PS50222">
    <property type="entry name" value="EF_HAND_2"/>
    <property type="match status" value="1"/>
</dbReference>
<evidence type="ECO:0000256" key="1">
    <source>
        <dbReference type="SAM" id="SignalP"/>
    </source>
</evidence>
<dbReference type="AlphaFoldDB" id="A0A7S1SF58"/>
<accession>A0A7S1SF58</accession>
<name>A0A7S1SF58_ALECA</name>
<reference evidence="3" key="1">
    <citation type="submission" date="2021-01" db="EMBL/GenBank/DDBJ databases">
        <authorList>
            <person name="Corre E."/>
            <person name="Pelletier E."/>
            <person name="Niang G."/>
            <person name="Scheremetjew M."/>
            <person name="Finn R."/>
            <person name="Kale V."/>
            <person name="Holt S."/>
            <person name="Cochrane G."/>
            <person name="Meng A."/>
            <person name="Brown T."/>
            <person name="Cohen L."/>
        </authorList>
    </citation>
    <scope>NUCLEOTIDE SEQUENCE</scope>
    <source>
        <strain evidence="3">OF101</strain>
    </source>
</reference>
<organism evidence="3">
    <name type="scientific">Alexandrium catenella</name>
    <name type="common">Red tide dinoflagellate</name>
    <name type="synonym">Gonyaulax catenella</name>
    <dbReference type="NCBI Taxonomy" id="2925"/>
    <lineage>
        <taxon>Eukaryota</taxon>
        <taxon>Sar</taxon>
        <taxon>Alveolata</taxon>
        <taxon>Dinophyceae</taxon>
        <taxon>Gonyaulacales</taxon>
        <taxon>Pyrocystaceae</taxon>
        <taxon>Alexandrium</taxon>
    </lineage>
</organism>
<evidence type="ECO:0000313" key="3">
    <source>
        <dbReference type="EMBL" id="CAD9193171.1"/>
    </source>
</evidence>
<feature type="signal peptide" evidence="1">
    <location>
        <begin position="1"/>
        <end position="25"/>
    </location>
</feature>
<proteinExistence type="predicted"/>
<dbReference type="EMBL" id="HBGE01117281">
    <property type="protein sequence ID" value="CAD9193171.1"/>
    <property type="molecule type" value="Transcribed_RNA"/>
</dbReference>
<dbReference type="PROSITE" id="PS00018">
    <property type="entry name" value="EF_HAND_1"/>
    <property type="match status" value="1"/>
</dbReference>
<keyword evidence="1" id="KW-0732">Signal</keyword>